<sequence>MLVSRLMSGAQAPPDTTRALPELHLCSMDEGVNVKARLGELRMRLGGIGGNKPAFPSTGAPDAIMDKDILPKGVKAAPPPAGATDSVDSLDEFRSRLGKFRTKQHEEVQQKPAKQRVHALNAATNEDIVARRDLLEYELRHVNELLERKVPNKPAPASYESMQTELREVRKELLHCKALNVELDHVKAEVQTQREKVKEKKDEDHVLKKGLKEAQAQSALKDTKLAKMQTELIKVKELSGKEAALLEKKVKEYERQVERVKQEEAHVERVLQQVKAESSDLASKLNEAKQQGAQAAKDQQELKQKLETVTAQSATVSHELQAVKQARDGAQTEPHLALVEAAGREVWHGTPWWRCGTSPAGGGVARHPLVEVWHVTGWWRCGTRWWRYDTSPAGGGVAVTGWWRCGTAPAGGGNGTSPAGGECGTSPAGGGVARHPLVEVWHGTGWWRCGTAPAGGGGTSPAGGGCVARHPLVEGWHGTGWWACGAAPPGESVARHRLVEVWHVTR</sequence>
<gene>
    <name evidence="2" type="ORF">CYMTET_11380</name>
</gene>
<organism evidence="2 3">
    <name type="scientific">Cymbomonas tetramitiformis</name>
    <dbReference type="NCBI Taxonomy" id="36881"/>
    <lineage>
        <taxon>Eukaryota</taxon>
        <taxon>Viridiplantae</taxon>
        <taxon>Chlorophyta</taxon>
        <taxon>Pyramimonadophyceae</taxon>
        <taxon>Pyramimonadales</taxon>
        <taxon>Pyramimonadaceae</taxon>
        <taxon>Cymbomonas</taxon>
    </lineage>
</organism>
<feature type="coiled-coil region" evidence="1">
    <location>
        <begin position="176"/>
        <end position="203"/>
    </location>
</feature>
<feature type="coiled-coil region" evidence="1">
    <location>
        <begin position="236"/>
        <end position="305"/>
    </location>
</feature>
<proteinExistence type="predicted"/>
<evidence type="ECO:0000256" key="1">
    <source>
        <dbReference type="SAM" id="Coils"/>
    </source>
</evidence>
<name>A0AAE0LCW9_9CHLO</name>
<reference evidence="2 3" key="1">
    <citation type="journal article" date="2015" name="Genome Biol. Evol.">
        <title>Comparative Genomics of a Bacterivorous Green Alga Reveals Evolutionary Causalities and Consequences of Phago-Mixotrophic Mode of Nutrition.</title>
        <authorList>
            <person name="Burns J.A."/>
            <person name="Paasch A."/>
            <person name="Narechania A."/>
            <person name="Kim E."/>
        </authorList>
    </citation>
    <scope>NUCLEOTIDE SEQUENCE [LARGE SCALE GENOMIC DNA]</scope>
    <source>
        <strain evidence="2 3">PLY_AMNH</strain>
    </source>
</reference>
<dbReference type="EMBL" id="LGRX02004254">
    <property type="protein sequence ID" value="KAK3280801.1"/>
    <property type="molecule type" value="Genomic_DNA"/>
</dbReference>
<keyword evidence="1" id="KW-0175">Coiled coil</keyword>
<dbReference type="Proteomes" id="UP001190700">
    <property type="component" value="Unassembled WGS sequence"/>
</dbReference>
<comment type="caution">
    <text evidence="2">The sequence shown here is derived from an EMBL/GenBank/DDBJ whole genome shotgun (WGS) entry which is preliminary data.</text>
</comment>
<accession>A0AAE0LCW9</accession>
<dbReference type="AlphaFoldDB" id="A0AAE0LCW9"/>
<protein>
    <submittedName>
        <fullName evidence="2">Uncharacterized protein</fullName>
    </submittedName>
</protein>
<keyword evidence="3" id="KW-1185">Reference proteome</keyword>
<evidence type="ECO:0000313" key="2">
    <source>
        <dbReference type="EMBL" id="KAK3280801.1"/>
    </source>
</evidence>
<evidence type="ECO:0000313" key="3">
    <source>
        <dbReference type="Proteomes" id="UP001190700"/>
    </source>
</evidence>